<keyword evidence="9" id="KW-0472">Membrane</keyword>
<evidence type="ECO:0000313" key="15">
    <source>
        <dbReference type="Proteomes" id="UP000321726"/>
    </source>
</evidence>
<keyword evidence="8" id="KW-1278">Translocase</keyword>
<name>A0A1M7JPN5_9GAMM</name>
<dbReference type="PROSITE" id="PS50893">
    <property type="entry name" value="ABC_TRANSPORTER_2"/>
    <property type="match status" value="2"/>
</dbReference>
<dbReference type="AlphaFoldDB" id="A0A1M7JPN5"/>
<dbReference type="InterPro" id="IPR050107">
    <property type="entry name" value="ABC_carbohydrate_import_ATPase"/>
</dbReference>
<dbReference type="InterPro" id="IPR017871">
    <property type="entry name" value="ABC_transporter-like_CS"/>
</dbReference>
<dbReference type="PANTHER" id="PTHR43790:SF9">
    <property type="entry name" value="GALACTOFURANOSE TRANSPORTER ATP-BINDING PROTEIN YTFR"/>
    <property type="match status" value="1"/>
</dbReference>
<dbReference type="Proteomes" id="UP000184123">
    <property type="component" value="Unassembled WGS sequence"/>
</dbReference>
<dbReference type="InterPro" id="IPR027417">
    <property type="entry name" value="P-loop_NTPase"/>
</dbReference>
<comment type="subcellular location">
    <subcellularLocation>
        <location evidence="1">Cell membrane</location>
        <topology evidence="1">Peripheral membrane protein</topology>
    </subcellularLocation>
</comment>
<dbReference type="Gene3D" id="3.40.50.300">
    <property type="entry name" value="P-loop containing nucleotide triphosphate hydrolases"/>
    <property type="match status" value="2"/>
</dbReference>
<dbReference type="GO" id="GO:0016887">
    <property type="term" value="F:ATP hydrolysis activity"/>
    <property type="evidence" value="ECO:0007669"/>
    <property type="project" value="InterPro"/>
</dbReference>
<evidence type="ECO:0000256" key="6">
    <source>
        <dbReference type="ARBA" id="ARBA00022741"/>
    </source>
</evidence>
<sequence>MQPLLNIQGVHKQFGKTLALEDARLTIQRGEVHALIGQNGAGKSTLIKVLTGVHQRDGGDITFNGQPCQFSRPAQAQDAGIATIYQELNLVGLRSVTENIVMGREPRRLGGFIDWKLAHQQASEILAGLGVNIDVRRPLEEYSTAIQQLVAIARAVSRDAMLVIMDEPTSSLDESEVLQLFEVIRRLQQRGTAVLYVSHFLDELFEICNHVTIMRNGAWVADHAISDIRKAVLVADMLGKDVSDIETHGSTDFGGELEPAGELLFEARDIATRRHLRSASLEVHRGEIVGLAGLLGSGRTEVARAVFGMDALSDGQMSLEGASYHPTNASAAIRQGIALLAEDRKREGIVADLSVRENLTLSILPSLSAGVQIDSEAERKLVEHYIEALQIKVSDMDQPIRELSGGNQQKVLLARWLATEPQLLILDEPTRGVDIGARQEIQRIIQDYRAQGGAVLLISSEFEELIEGAHRVVVMHEGRSIDTLSNPGLTESTLVAALSRGQPSTSGDDHRMQETSARPSTPRETQA</sequence>
<dbReference type="InterPro" id="IPR003593">
    <property type="entry name" value="AAA+_ATPase"/>
</dbReference>
<keyword evidence="6" id="KW-0547">Nucleotide-binding</keyword>
<gene>
    <name evidence="12" type="ORF">HCU01_24730</name>
    <name evidence="13" type="ORF">SAMN05660971_03263</name>
</gene>
<feature type="region of interest" description="Disordered" evidence="10">
    <location>
        <begin position="499"/>
        <end position="527"/>
    </location>
</feature>
<evidence type="ECO:0000256" key="5">
    <source>
        <dbReference type="ARBA" id="ARBA00022737"/>
    </source>
</evidence>
<dbReference type="EMBL" id="FRCA01000009">
    <property type="protein sequence ID" value="SHM55059.1"/>
    <property type="molecule type" value="Genomic_DNA"/>
</dbReference>
<dbReference type="RefSeq" id="WP_073436279.1">
    <property type="nucleotide sequence ID" value="NZ_BJXU01000094.1"/>
</dbReference>
<evidence type="ECO:0000259" key="11">
    <source>
        <dbReference type="PROSITE" id="PS50893"/>
    </source>
</evidence>
<evidence type="ECO:0000256" key="4">
    <source>
        <dbReference type="ARBA" id="ARBA00022597"/>
    </source>
</evidence>
<dbReference type="SUPFAM" id="SSF52540">
    <property type="entry name" value="P-loop containing nucleoside triphosphate hydrolases"/>
    <property type="match status" value="2"/>
</dbReference>
<keyword evidence="7 13" id="KW-0067">ATP-binding</keyword>
<evidence type="ECO:0000256" key="10">
    <source>
        <dbReference type="SAM" id="MobiDB-lite"/>
    </source>
</evidence>
<dbReference type="CDD" id="cd03216">
    <property type="entry name" value="ABC_Carb_Monos_I"/>
    <property type="match status" value="1"/>
</dbReference>
<dbReference type="OrthoDB" id="9776369at2"/>
<feature type="domain" description="ABC transporter" evidence="11">
    <location>
        <begin position="259"/>
        <end position="502"/>
    </location>
</feature>
<dbReference type="EMBL" id="BJXU01000094">
    <property type="protein sequence ID" value="GEN24524.1"/>
    <property type="molecule type" value="Genomic_DNA"/>
</dbReference>
<feature type="domain" description="ABC transporter" evidence="11">
    <location>
        <begin position="5"/>
        <end position="241"/>
    </location>
</feature>
<dbReference type="Pfam" id="PF00005">
    <property type="entry name" value="ABC_tran"/>
    <property type="match status" value="2"/>
</dbReference>
<evidence type="ECO:0000313" key="13">
    <source>
        <dbReference type="EMBL" id="SHM55059.1"/>
    </source>
</evidence>
<evidence type="ECO:0000256" key="3">
    <source>
        <dbReference type="ARBA" id="ARBA00022475"/>
    </source>
</evidence>
<evidence type="ECO:0000256" key="7">
    <source>
        <dbReference type="ARBA" id="ARBA00022840"/>
    </source>
</evidence>
<keyword evidence="5" id="KW-0677">Repeat</keyword>
<dbReference type="SMART" id="SM00382">
    <property type="entry name" value="AAA"/>
    <property type="match status" value="2"/>
</dbReference>
<dbReference type="GO" id="GO:0005886">
    <property type="term" value="C:plasma membrane"/>
    <property type="evidence" value="ECO:0007669"/>
    <property type="project" value="UniProtKB-SubCell"/>
</dbReference>
<dbReference type="Proteomes" id="UP000321726">
    <property type="component" value="Unassembled WGS sequence"/>
</dbReference>
<keyword evidence="3" id="KW-1003">Cell membrane</keyword>
<keyword evidence="2" id="KW-0813">Transport</keyword>
<protein>
    <submittedName>
        <fullName evidence="13">Ribose transport system ATP-binding protein</fullName>
    </submittedName>
    <submittedName>
        <fullName evidence="12">Sugar ABC transporter ATP-binding protein</fullName>
    </submittedName>
</protein>
<evidence type="ECO:0000313" key="12">
    <source>
        <dbReference type="EMBL" id="GEN24524.1"/>
    </source>
</evidence>
<reference evidence="12 15" key="2">
    <citation type="submission" date="2019-07" db="EMBL/GenBank/DDBJ databases">
        <title>Whole genome shotgun sequence of Halomonas cupida NBRC 102219.</title>
        <authorList>
            <person name="Hosoyama A."/>
            <person name="Uohara A."/>
            <person name="Ohji S."/>
            <person name="Ichikawa N."/>
        </authorList>
    </citation>
    <scope>NUCLEOTIDE SEQUENCE [LARGE SCALE GENOMIC DNA]</scope>
    <source>
        <strain evidence="12 15">NBRC 102219</strain>
    </source>
</reference>
<accession>A0A1M7JPN5</accession>
<proteinExistence type="predicted"/>
<dbReference type="STRING" id="44933.SAMN05660971_03263"/>
<dbReference type="PROSITE" id="PS00211">
    <property type="entry name" value="ABC_TRANSPORTER_1"/>
    <property type="match status" value="1"/>
</dbReference>
<evidence type="ECO:0000256" key="2">
    <source>
        <dbReference type="ARBA" id="ARBA00022448"/>
    </source>
</evidence>
<dbReference type="CDD" id="cd03215">
    <property type="entry name" value="ABC_Carb_Monos_II"/>
    <property type="match status" value="1"/>
</dbReference>
<feature type="compositionally biased region" description="Polar residues" evidence="10">
    <location>
        <begin position="514"/>
        <end position="527"/>
    </location>
</feature>
<reference evidence="13 14" key="1">
    <citation type="submission" date="2016-11" db="EMBL/GenBank/DDBJ databases">
        <authorList>
            <person name="Jaros S."/>
            <person name="Januszkiewicz K."/>
            <person name="Wedrychowicz H."/>
        </authorList>
    </citation>
    <scope>NUCLEOTIDE SEQUENCE [LARGE SCALE GENOMIC DNA]</scope>
    <source>
        <strain evidence="13 14">DSM 4740</strain>
    </source>
</reference>
<dbReference type="PANTHER" id="PTHR43790">
    <property type="entry name" value="CARBOHYDRATE TRANSPORT ATP-BINDING PROTEIN MG119-RELATED"/>
    <property type="match status" value="1"/>
</dbReference>
<dbReference type="InterPro" id="IPR003439">
    <property type="entry name" value="ABC_transporter-like_ATP-bd"/>
</dbReference>
<keyword evidence="15" id="KW-1185">Reference proteome</keyword>
<organism evidence="13 14">
    <name type="scientific">Halomonas cupida</name>
    <dbReference type="NCBI Taxonomy" id="44933"/>
    <lineage>
        <taxon>Bacteria</taxon>
        <taxon>Pseudomonadati</taxon>
        <taxon>Pseudomonadota</taxon>
        <taxon>Gammaproteobacteria</taxon>
        <taxon>Oceanospirillales</taxon>
        <taxon>Halomonadaceae</taxon>
        <taxon>Halomonas</taxon>
    </lineage>
</organism>
<evidence type="ECO:0000256" key="1">
    <source>
        <dbReference type="ARBA" id="ARBA00004202"/>
    </source>
</evidence>
<evidence type="ECO:0000256" key="9">
    <source>
        <dbReference type="ARBA" id="ARBA00023136"/>
    </source>
</evidence>
<dbReference type="FunFam" id="3.40.50.300:FF:000127">
    <property type="entry name" value="Ribose import ATP-binding protein RbsA"/>
    <property type="match status" value="1"/>
</dbReference>
<evidence type="ECO:0000256" key="8">
    <source>
        <dbReference type="ARBA" id="ARBA00022967"/>
    </source>
</evidence>
<dbReference type="GO" id="GO:0005524">
    <property type="term" value="F:ATP binding"/>
    <property type="evidence" value="ECO:0007669"/>
    <property type="project" value="UniProtKB-KW"/>
</dbReference>
<keyword evidence="4" id="KW-0762">Sugar transport</keyword>
<evidence type="ECO:0000313" key="14">
    <source>
        <dbReference type="Proteomes" id="UP000184123"/>
    </source>
</evidence>